<name>A0A3M2J658_9CELL</name>
<keyword evidence="2" id="KW-1133">Transmembrane helix</keyword>
<keyword evidence="2" id="KW-0472">Membrane</keyword>
<feature type="region of interest" description="Disordered" evidence="1">
    <location>
        <begin position="1"/>
        <end position="23"/>
    </location>
</feature>
<dbReference type="AlphaFoldDB" id="A0A3M2J658"/>
<feature type="compositionally biased region" description="Basic and acidic residues" evidence="1">
    <location>
        <begin position="8"/>
        <end position="19"/>
    </location>
</feature>
<comment type="caution">
    <text evidence="3">The sequence shown here is derived from an EMBL/GenBank/DDBJ whole genome shotgun (WGS) entry which is preliminary data.</text>
</comment>
<evidence type="ECO:0000313" key="4">
    <source>
        <dbReference type="Proteomes" id="UP000269289"/>
    </source>
</evidence>
<organism evidence="3 4">
    <name type="scientific">Cellulomonas triticagri</name>
    <dbReference type="NCBI Taxonomy" id="2483352"/>
    <lineage>
        <taxon>Bacteria</taxon>
        <taxon>Bacillati</taxon>
        <taxon>Actinomycetota</taxon>
        <taxon>Actinomycetes</taxon>
        <taxon>Micrococcales</taxon>
        <taxon>Cellulomonadaceae</taxon>
        <taxon>Cellulomonas</taxon>
    </lineage>
</organism>
<reference evidence="3 4" key="1">
    <citation type="submission" date="2018-10" db="EMBL/GenBank/DDBJ databases">
        <title>Isolation, diversity and antifungal activity of actinobacteria from wheat.</title>
        <authorList>
            <person name="Han C."/>
        </authorList>
    </citation>
    <scope>NUCLEOTIDE SEQUENCE [LARGE SCALE GENOMIC DNA]</scope>
    <source>
        <strain evidence="3 4">NEAU-YY56</strain>
    </source>
</reference>
<gene>
    <name evidence="3" type="ORF">EBM89_09700</name>
</gene>
<protein>
    <submittedName>
        <fullName evidence="3">Uncharacterized protein</fullName>
    </submittedName>
</protein>
<dbReference type="Proteomes" id="UP000269289">
    <property type="component" value="Unassembled WGS sequence"/>
</dbReference>
<feature type="transmembrane region" description="Helical" evidence="2">
    <location>
        <begin position="54"/>
        <end position="74"/>
    </location>
</feature>
<keyword evidence="2" id="KW-0812">Transmembrane</keyword>
<feature type="transmembrane region" description="Helical" evidence="2">
    <location>
        <begin position="31"/>
        <end position="48"/>
    </location>
</feature>
<proteinExistence type="predicted"/>
<evidence type="ECO:0000256" key="1">
    <source>
        <dbReference type="SAM" id="MobiDB-lite"/>
    </source>
</evidence>
<evidence type="ECO:0000256" key="2">
    <source>
        <dbReference type="SAM" id="Phobius"/>
    </source>
</evidence>
<dbReference type="RefSeq" id="WP_122149231.1">
    <property type="nucleotide sequence ID" value="NZ_RFFI01000045.1"/>
</dbReference>
<sequence length="90" mass="9997">MNAIRPARPLEPDSHREQATTRTWTSRLRSWSPAVLGAVVAVIASTWFPHHRLLATGVVTLALVAAAWATRAVIHHRRRKPVALDTHGRP</sequence>
<evidence type="ECO:0000313" key="3">
    <source>
        <dbReference type="EMBL" id="RMI09592.1"/>
    </source>
</evidence>
<accession>A0A3M2J658</accession>
<keyword evidence="4" id="KW-1185">Reference proteome</keyword>
<dbReference type="EMBL" id="RFFI01000045">
    <property type="protein sequence ID" value="RMI09592.1"/>
    <property type="molecule type" value="Genomic_DNA"/>
</dbReference>